<feature type="transmembrane region" description="Helical" evidence="7">
    <location>
        <begin position="177"/>
        <end position="199"/>
    </location>
</feature>
<feature type="transmembrane region" description="Helical" evidence="7">
    <location>
        <begin position="99"/>
        <end position="119"/>
    </location>
</feature>
<feature type="transmembrane region" description="Helical" evidence="7">
    <location>
        <begin position="234"/>
        <end position="260"/>
    </location>
</feature>
<dbReference type="RefSeq" id="WP_163819319.1">
    <property type="nucleotide sequence ID" value="NZ_JAAGOB010000007.1"/>
</dbReference>
<dbReference type="GO" id="GO:0005886">
    <property type="term" value="C:plasma membrane"/>
    <property type="evidence" value="ECO:0007669"/>
    <property type="project" value="UniProtKB-SubCell"/>
</dbReference>
<dbReference type="PANTHER" id="PTHR43163:SF6">
    <property type="entry name" value="DIPEPTIDE TRANSPORT SYSTEM PERMEASE PROTEIN DPPB-RELATED"/>
    <property type="match status" value="1"/>
</dbReference>
<dbReference type="GO" id="GO:0055085">
    <property type="term" value="P:transmembrane transport"/>
    <property type="evidence" value="ECO:0007669"/>
    <property type="project" value="InterPro"/>
</dbReference>
<dbReference type="SUPFAM" id="SSF161098">
    <property type="entry name" value="MetI-like"/>
    <property type="match status" value="1"/>
</dbReference>
<reference evidence="9 10" key="1">
    <citation type="submission" date="2020-02" db="EMBL/GenBank/DDBJ databases">
        <authorList>
            <person name="Li X.-J."/>
            <person name="Feng X.-M."/>
        </authorList>
    </citation>
    <scope>NUCLEOTIDE SEQUENCE [LARGE SCALE GENOMIC DNA]</scope>
    <source>
        <strain evidence="9 10">CGMCC 4.7225</strain>
    </source>
</reference>
<dbReference type="InterPro" id="IPR035906">
    <property type="entry name" value="MetI-like_sf"/>
</dbReference>
<dbReference type="AlphaFoldDB" id="A0A6N9YNL8"/>
<dbReference type="InterPro" id="IPR045621">
    <property type="entry name" value="BPD_transp_1_N"/>
</dbReference>
<evidence type="ECO:0000259" key="8">
    <source>
        <dbReference type="PROSITE" id="PS50928"/>
    </source>
</evidence>
<dbReference type="PROSITE" id="PS50928">
    <property type="entry name" value="ABC_TM1"/>
    <property type="match status" value="1"/>
</dbReference>
<keyword evidence="6 7" id="KW-0472">Membrane</keyword>
<keyword evidence="10" id="KW-1185">Reference proteome</keyword>
<evidence type="ECO:0000256" key="1">
    <source>
        <dbReference type="ARBA" id="ARBA00004651"/>
    </source>
</evidence>
<feature type="domain" description="ABC transmembrane type-1" evidence="8">
    <location>
        <begin position="95"/>
        <end position="303"/>
    </location>
</feature>
<accession>A0A6N9YNL8</accession>
<dbReference type="Pfam" id="PF00528">
    <property type="entry name" value="BPD_transp_1"/>
    <property type="match status" value="1"/>
</dbReference>
<evidence type="ECO:0000256" key="7">
    <source>
        <dbReference type="RuleBase" id="RU363032"/>
    </source>
</evidence>
<evidence type="ECO:0000256" key="4">
    <source>
        <dbReference type="ARBA" id="ARBA00022692"/>
    </source>
</evidence>
<dbReference type="EMBL" id="JAAGOB010000007">
    <property type="protein sequence ID" value="NED96535.1"/>
    <property type="molecule type" value="Genomic_DNA"/>
</dbReference>
<evidence type="ECO:0000313" key="10">
    <source>
        <dbReference type="Proteomes" id="UP000469185"/>
    </source>
</evidence>
<keyword evidence="4 7" id="KW-0812">Transmembrane</keyword>
<comment type="subcellular location">
    <subcellularLocation>
        <location evidence="1 7">Cell membrane</location>
        <topology evidence="1 7">Multi-pass membrane protein</topology>
    </subcellularLocation>
</comment>
<evidence type="ECO:0000256" key="5">
    <source>
        <dbReference type="ARBA" id="ARBA00022989"/>
    </source>
</evidence>
<comment type="similarity">
    <text evidence="7">Belongs to the binding-protein-dependent transport system permease family.</text>
</comment>
<sequence>MAGFVGRRLLTLIPVLLMVALITFGILHFTPGDPTIAILGIDATIEQREELRAALGLDRGVVEQFLNWAGGLLRLDFGQSLYLRVPVGEAMLRYLEPTALLAVYSLVVALLVGIPAGVISGVRRGGLIDRLVMGMTVAINAVPNFFLGILVIMFFSVQLGLLPTGGYVSPTEDFLGHVRAMILPSAVLGISLTSFARIIRSSVLDVMSAEYVETAYSKGLSRPQVVIKHVLRNAAIPSVTVIGISFGNLLGGAVVTEYVFNLQGIGQLLVESIARRDYPVIQAGVLLSALLFCLVTLLVDVIYAYLDPRVRYGR</sequence>
<evidence type="ECO:0000256" key="2">
    <source>
        <dbReference type="ARBA" id="ARBA00022448"/>
    </source>
</evidence>
<gene>
    <name evidence="9" type="ORF">G1H11_14590</name>
</gene>
<dbReference type="InterPro" id="IPR000515">
    <property type="entry name" value="MetI-like"/>
</dbReference>
<evidence type="ECO:0000313" key="9">
    <source>
        <dbReference type="EMBL" id="NED96535.1"/>
    </source>
</evidence>
<protein>
    <submittedName>
        <fullName evidence="9">ABC transporter permease</fullName>
    </submittedName>
</protein>
<dbReference type="Proteomes" id="UP000469185">
    <property type="component" value="Unassembled WGS sequence"/>
</dbReference>
<dbReference type="PANTHER" id="PTHR43163">
    <property type="entry name" value="DIPEPTIDE TRANSPORT SYSTEM PERMEASE PROTEIN DPPB-RELATED"/>
    <property type="match status" value="1"/>
</dbReference>
<dbReference type="Gene3D" id="1.10.3720.10">
    <property type="entry name" value="MetI-like"/>
    <property type="match status" value="1"/>
</dbReference>
<feature type="transmembrane region" description="Helical" evidence="7">
    <location>
        <begin position="9"/>
        <end position="29"/>
    </location>
</feature>
<feature type="transmembrane region" description="Helical" evidence="7">
    <location>
        <begin position="280"/>
        <end position="306"/>
    </location>
</feature>
<name>A0A6N9YNL8_9ACTN</name>
<feature type="transmembrane region" description="Helical" evidence="7">
    <location>
        <begin position="131"/>
        <end position="157"/>
    </location>
</feature>
<comment type="caution">
    <text evidence="9">The sequence shown here is derived from an EMBL/GenBank/DDBJ whole genome shotgun (WGS) entry which is preliminary data.</text>
</comment>
<keyword evidence="3" id="KW-1003">Cell membrane</keyword>
<proteinExistence type="inferred from homology"/>
<dbReference type="CDD" id="cd06261">
    <property type="entry name" value="TM_PBP2"/>
    <property type="match status" value="1"/>
</dbReference>
<evidence type="ECO:0000256" key="3">
    <source>
        <dbReference type="ARBA" id="ARBA00022475"/>
    </source>
</evidence>
<evidence type="ECO:0000256" key="6">
    <source>
        <dbReference type="ARBA" id="ARBA00023136"/>
    </source>
</evidence>
<dbReference type="Pfam" id="PF19300">
    <property type="entry name" value="BPD_transp_1_N"/>
    <property type="match status" value="1"/>
</dbReference>
<keyword evidence="2 7" id="KW-0813">Transport</keyword>
<keyword evidence="5 7" id="KW-1133">Transmembrane helix</keyword>
<organism evidence="9 10">
    <name type="scientific">Phytoactinopolyspora alkaliphila</name>
    <dbReference type="NCBI Taxonomy" id="1783498"/>
    <lineage>
        <taxon>Bacteria</taxon>
        <taxon>Bacillati</taxon>
        <taxon>Actinomycetota</taxon>
        <taxon>Actinomycetes</taxon>
        <taxon>Jiangellales</taxon>
        <taxon>Jiangellaceae</taxon>
        <taxon>Phytoactinopolyspora</taxon>
    </lineage>
</organism>